<proteinExistence type="predicted"/>
<evidence type="ECO:0000256" key="1">
    <source>
        <dbReference type="SAM" id="MobiDB-lite"/>
    </source>
</evidence>
<comment type="caution">
    <text evidence="2">The sequence shown here is derived from an EMBL/GenBank/DDBJ whole genome shotgun (WGS) entry which is preliminary data.</text>
</comment>
<organism evidence="2 3">
    <name type="scientific">Cotesia glomerata</name>
    <name type="common">Lepidopteran parasitic wasp</name>
    <name type="synonym">Apanteles glomeratus</name>
    <dbReference type="NCBI Taxonomy" id="32391"/>
    <lineage>
        <taxon>Eukaryota</taxon>
        <taxon>Metazoa</taxon>
        <taxon>Ecdysozoa</taxon>
        <taxon>Arthropoda</taxon>
        <taxon>Hexapoda</taxon>
        <taxon>Insecta</taxon>
        <taxon>Pterygota</taxon>
        <taxon>Neoptera</taxon>
        <taxon>Endopterygota</taxon>
        <taxon>Hymenoptera</taxon>
        <taxon>Apocrita</taxon>
        <taxon>Ichneumonoidea</taxon>
        <taxon>Braconidae</taxon>
        <taxon>Microgastrinae</taxon>
        <taxon>Cotesia</taxon>
    </lineage>
</organism>
<keyword evidence="3" id="KW-1185">Reference proteome</keyword>
<dbReference type="EMBL" id="JAHXZJ010001864">
    <property type="protein sequence ID" value="KAH0549264.1"/>
    <property type="molecule type" value="Genomic_DNA"/>
</dbReference>
<evidence type="ECO:0000313" key="2">
    <source>
        <dbReference type="EMBL" id="KAH0549264.1"/>
    </source>
</evidence>
<name>A0AAV7IFV1_COTGL</name>
<sequence length="83" mass="9241">MKKRGTETGCLEWRKSLQEGASGLDPEQGTPDGITTRGEHVMVQRVQNSRASIHVSTSVFWPGGPIYYVLYYDRNGSGIIIEK</sequence>
<accession>A0AAV7IFV1</accession>
<feature type="region of interest" description="Disordered" evidence="1">
    <location>
        <begin position="1"/>
        <end position="35"/>
    </location>
</feature>
<feature type="compositionally biased region" description="Basic and acidic residues" evidence="1">
    <location>
        <begin position="1"/>
        <end position="17"/>
    </location>
</feature>
<evidence type="ECO:0000313" key="3">
    <source>
        <dbReference type="Proteomes" id="UP000826195"/>
    </source>
</evidence>
<dbReference type="Proteomes" id="UP000826195">
    <property type="component" value="Unassembled WGS sequence"/>
</dbReference>
<reference evidence="2 3" key="1">
    <citation type="journal article" date="2021" name="J. Hered.">
        <title>A chromosome-level genome assembly of the parasitoid wasp, Cotesia glomerata (Hymenoptera: Braconidae).</title>
        <authorList>
            <person name="Pinto B.J."/>
            <person name="Weis J.J."/>
            <person name="Gamble T."/>
            <person name="Ode P.J."/>
            <person name="Paul R."/>
            <person name="Zaspel J.M."/>
        </authorList>
    </citation>
    <scope>NUCLEOTIDE SEQUENCE [LARGE SCALE GENOMIC DNA]</scope>
    <source>
        <strain evidence="2">CgM1</strain>
    </source>
</reference>
<gene>
    <name evidence="2" type="ORF">KQX54_007465</name>
</gene>
<protein>
    <submittedName>
        <fullName evidence="2">Uncharacterized protein</fullName>
    </submittedName>
</protein>
<dbReference type="AlphaFoldDB" id="A0AAV7IFV1"/>